<reference evidence="3 4" key="1">
    <citation type="submission" date="2019-02" db="EMBL/GenBank/DDBJ databases">
        <title>Prokaryotic population dynamics and viral predation in marine succession experiment using metagenomics: the confinement effect.</title>
        <authorList>
            <person name="Haro-Moreno J.M."/>
            <person name="Rodriguez-Valera F."/>
            <person name="Lopez-Perez M."/>
        </authorList>
    </citation>
    <scope>NUCLEOTIDE SEQUENCE [LARGE SCALE GENOMIC DNA]</scope>
    <source>
        <strain evidence="3">MED-G158</strain>
    </source>
</reference>
<dbReference type="InterPro" id="IPR006143">
    <property type="entry name" value="RND_pump_MFP"/>
</dbReference>
<dbReference type="SUPFAM" id="SSF111369">
    <property type="entry name" value="HlyD-like secretion proteins"/>
    <property type="match status" value="1"/>
</dbReference>
<dbReference type="PANTHER" id="PTHR30469:SF29">
    <property type="entry name" value="BLR2860 PROTEIN"/>
    <property type="match status" value="1"/>
</dbReference>
<comment type="similarity">
    <text evidence="1">Belongs to the membrane fusion protein (MFP) (TC 8.A.1) family.</text>
</comment>
<name>A0A520RU06_9GAMM</name>
<proteinExistence type="inferred from homology"/>
<dbReference type="GO" id="GO:1990281">
    <property type="term" value="C:efflux pump complex"/>
    <property type="evidence" value="ECO:0007669"/>
    <property type="project" value="TreeGrafter"/>
</dbReference>
<dbReference type="GO" id="GO:0015562">
    <property type="term" value="F:efflux transmembrane transporter activity"/>
    <property type="evidence" value="ECO:0007669"/>
    <property type="project" value="TreeGrafter"/>
</dbReference>
<organism evidence="3 4">
    <name type="scientific">OM182 bacterium</name>
    <dbReference type="NCBI Taxonomy" id="2510334"/>
    <lineage>
        <taxon>Bacteria</taxon>
        <taxon>Pseudomonadati</taxon>
        <taxon>Pseudomonadota</taxon>
        <taxon>Gammaproteobacteria</taxon>
        <taxon>OMG group</taxon>
        <taxon>OM182 clade</taxon>
    </lineage>
</organism>
<dbReference type="Pfam" id="PF25917">
    <property type="entry name" value="BSH_RND"/>
    <property type="match status" value="1"/>
</dbReference>
<gene>
    <name evidence="3" type="ORF">EVA69_06520</name>
</gene>
<protein>
    <submittedName>
        <fullName evidence="3">Efflux RND transporter periplasmic adaptor subunit</fullName>
    </submittedName>
</protein>
<dbReference type="NCBIfam" id="TIGR01730">
    <property type="entry name" value="RND_mfp"/>
    <property type="match status" value="1"/>
</dbReference>
<dbReference type="Gene3D" id="2.40.50.100">
    <property type="match status" value="1"/>
</dbReference>
<dbReference type="InterPro" id="IPR058625">
    <property type="entry name" value="MdtA-like_BSH"/>
</dbReference>
<comment type="caution">
    <text evidence="3">The sequence shown here is derived from an EMBL/GenBank/DDBJ whole genome shotgun (WGS) entry which is preliminary data.</text>
</comment>
<sequence length="370" mass="39635">MKKQHVVSLAILGFITLWMWIPRSGTSTAEVPEEPDREILAVAEGQPVSEDPNVISVRAERIGPEPYVEQVLVRGRTRAIRHVQVRAEQAGRIISNPVARGARVQAGDVLCEIATDDRAANLNEAVAQRERAQFEYAAAVDLQARNLQSDVAVAQLKAALESSEAAVARAQLAVARTRIVAPFDGVIETRSVEVGDLLNAGTVCASVLDDSPMLLVGLVPEQEVSRIQIGAAVDGLLLNGQRVTGTVTFLSAAADSVSRSYRIEVEVDPSDQTIREGITTEILVDADEVMAHRIPSSALTLDDNGDIGVKLIEVGNTVAFRKVNIVGDDTNQLNPGIWVTGLQGAVTLVTVGQEIVFPGQTVGANFEWDQ</sequence>
<dbReference type="PANTHER" id="PTHR30469">
    <property type="entry name" value="MULTIDRUG RESISTANCE PROTEIN MDTA"/>
    <property type="match status" value="1"/>
</dbReference>
<evidence type="ECO:0000259" key="2">
    <source>
        <dbReference type="Pfam" id="PF25917"/>
    </source>
</evidence>
<dbReference type="AlphaFoldDB" id="A0A520RU06"/>
<evidence type="ECO:0000313" key="3">
    <source>
        <dbReference type="EMBL" id="RZO73696.1"/>
    </source>
</evidence>
<dbReference type="Gene3D" id="2.40.30.170">
    <property type="match status" value="1"/>
</dbReference>
<evidence type="ECO:0000313" key="4">
    <source>
        <dbReference type="Proteomes" id="UP000320404"/>
    </source>
</evidence>
<dbReference type="Gene3D" id="1.10.287.470">
    <property type="entry name" value="Helix hairpin bin"/>
    <property type="match status" value="1"/>
</dbReference>
<dbReference type="Proteomes" id="UP000320404">
    <property type="component" value="Unassembled WGS sequence"/>
</dbReference>
<feature type="domain" description="Multidrug resistance protein MdtA-like barrel-sandwich hybrid" evidence="2">
    <location>
        <begin position="81"/>
        <end position="207"/>
    </location>
</feature>
<dbReference type="EMBL" id="SHAH01000120">
    <property type="protein sequence ID" value="RZO73696.1"/>
    <property type="molecule type" value="Genomic_DNA"/>
</dbReference>
<accession>A0A520RU06</accession>
<evidence type="ECO:0000256" key="1">
    <source>
        <dbReference type="ARBA" id="ARBA00009477"/>
    </source>
</evidence>